<evidence type="ECO:0000256" key="1">
    <source>
        <dbReference type="ARBA" id="ARBA00022475"/>
    </source>
</evidence>
<keyword evidence="7" id="KW-1185">Reference proteome</keyword>
<feature type="transmembrane region" description="Helical" evidence="5">
    <location>
        <begin position="171"/>
        <end position="189"/>
    </location>
</feature>
<evidence type="ECO:0000256" key="5">
    <source>
        <dbReference type="HAMAP-Rule" id="MF_00189"/>
    </source>
</evidence>
<sequence>MTEPGPDTGPQRPQKKQLPPLLKLALEIGPLAVFFFANAQGGIFVATAAFMVAMSISIAVTFALVRHVPTLPLATGVFVLVFGGLTLWLNDDTFIKLKPTIVNALFAAILAGGMLAGRPLLRSLLDSMMQLDTAGWRILTWRWAAFFLFLAVANEVVWRNFDTDTWVDFKVFGIMPLTIIFSLAQVPLIQRHSTAPAEG</sequence>
<evidence type="ECO:0000256" key="4">
    <source>
        <dbReference type="ARBA" id="ARBA00023136"/>
    </source>
</evidence>
<dbReference type="Pfam" id="PF04279">
    <property type="entry name" value="IspA"/>
    <property type="match status" value="1"/>
</dbReference>
<keyword evidence="2 5" id="KW-0812">Transmembrane</keyword>
<evidence type="ECO:0000313" key="7">
    <source>
        <dbReference type="Proteomes" id="UP001595528"/>
    </source>
</evidence>
<dbReference type="RefSeq" id="WP_379901113.1">
    <property type="nucleotide sequence ID" value="NZ_JBHRTR010000028.1"/>
</dbReference>
<keyword evidence="3 5" id="KW-1133">Transmembrane helix</keyword>
<comment type="function">
    <text evidence="5">Plays a role in cell envelope biogenesis, maintenance of cell envelope integrity and membrane homeostasis.</text>
</comment>
<dbReference type="EMBL" id="JBHRTR010000028">
    <property type="protein sequence ID" value="MFC3228211.1"/>
    <property type="molecule type" value="Genomic_DNA"/>
</dbReference>
<dbReference type="InterPro" id="IPR006008">
    <property type="entry name" value="YciB"/>
</dbReference>
<comment type="similarity">
    <text evidence="5">Belongs to the YciB family.</text>
</comment>
<feature type="transmembrane region" description="Helical" evidence="5">
    <location>
        <begin position="43"/>
        <end position="64"/>
    </location>
</feature>
<keyword evidence="1 5" id="KW-1003">Cell membrane</keyword>
<dbReference type="PANTHER" id="PTHR36917">
    <property type="entry name" value="INTRACELLULAR SEPTATION PROTEIN A-RELATED"/>
    <property type="match status" value="1"/>
</dbReference>
<organism evidence="6 7">
    <name type="scientific">Marinibaculum pumilum</name>
    <dbReference type="NCBI Taxonomy" id="1766165"/>
    <lineage>
        <taxon>Bacteria</taxon>
        <taxon>Pseudomonadati</taxon>
        <taxon>Pseudomonadota</taxon>
        <taxon>Alphaproteobacteria</taxon>
        <taxon>Rhodospirillales</taxon>
        <taxon>Rhodospirillaceae</taxon>
        <taxon>Marinibaculum</taxon>
    </lineage>
</organism>
<gene>
    <name evidence="5" type="primary">yciB</name>
    <name evidence="6" type="ORF">ACFOGJ_13280</name>
</gene>
<dbReference type="HAMAP" id="MF_00189">
    <property type="entry name" value="YciB"/>
    <property type="match status" value="1"/>
</dbReference>
<keyword evidence="5" id="KW-0997">Cell inner membrane</keyword>
<feature type="transmembrane region" description="Helical" evidence="5">
    <location>
        <begin position="101"/>
        <end position="121"/>
    </location>
</feature>
<proteinExistence type="inferred from homology"/>
<evidence type="ECO:0000256" key="2">
    <source>
        <dbReference type="ARBA" id="ARBA00022692"/>
    </source>
</evidence>
<feature type="transmembrane region" description="Helical" evidence="5">
    <location>
        <begin position="21"/>
        <end position="37"/>
    </location>
</feature>
<dbReference type="Proteomes" id="UP001595528">
    <property type="component" value="Unassembled WGS sequence"/>
</dbReference>
<protein>
    <recommendedName>
        <fullName evidence="5">Inner membrane-spanning protein YciB</fullName>
    </recommendedName>
</protein>
<feature type="transmembrane region" description="Helical" evidence="5">
    <location>
        <begin position="71"/>
        <end position="89"/>
    </location>
</feature>
<feature type="transmembrane region" description="Helical" evidence="5">
    <location>
        <begin position="141"/>
        <end position="159"/>
    </location>
</feature>
<comment type="caution">
    <text evidence="6">The sequence shown here is derived from an EMBL/GenBank/DDBJ whole genome shotgun (WGS) entry which is preliminary data.</text>
</comment>
<keyword evidence="4 5" id="KW-0472">Membrane</keyword>
<dbReference type="NCBIfam" id="NF001323">
    <property type="entry name" value="PRK00259.1-1"/>
    <property type="match status" value="1"/>
</dbReference>
<name>A0ABV7L0P0_9PROT</name>
<dbReference type="PANTHER" id="PTHR36917:SF1">
    <property type="entry name" value="INNER MEMBRANE-SPANNING PROTEIN YCIB"/>
    <property type="match status" value="1"/>
</dbReference>
<accession>A0ABV7L0P0</accession>
<reference evidence="7" key="1">
    <citation type="journal article" date="2019" name="Int. J. Syst. Evol. Microbiol.">
        <title>The Global Catalogue of Microorganisms (GCM) 10K type strain sequencing project: providing services to taxonomists for standard genome sequencing and annotation.</title>
        <authorList>
            <consortium name="The Broad Institute Genomics Platform"/>
            <consortium name="The Broad Institute Genome Sequencing Center for Infectious Disease"/>
            <person name="Wu L."/>
            <person name="Ma J."/>
        </authorList>
    </citation>
    <scope>NUCLEOTIDE SEQUENCE [LARGE SCALE GENOMIC DNA]</scope>
    <source>
        <strain evidence="7">KCTC 42964</strain>
    </source>
</reference>
<evidence type="ECO:0000313" key="6">
    <source>
        <dbReference type="EMBL" id="MFC3228211.1"/>
    </source>
</evidence>
<comment type="subcellular location">
    <subcellularLocation>
        <location evidence="5">Cell inner membrane</location>
        <topology evidence="5">Multi-pass membrane protein</topology>
    </subcellularLocation>
</comment>
<evidence type="ECO:0000256" key="3">
    <source>
        <dbReference type="ARBA" id="ARBA00022989"/>
    </source>
</evidence>
<dbReference type="NCBIfam" id="TIGR00997">
    <property type="entry name" value="ispZ"/>
    <property type="match status" value="1"/>
</dbReference>